<sequence>MAGRDEEMDEREYEKGLLVQVQCIHAGGCTGCNECPVPRLDRSTPSEWGCNRDPKTPIPKNTSSVSTYSGGKQVPVYVEHDRLRVKIFFLKA</sequence>
<feature type="compositionally biased region" description="Basic and acidic residues" evidence="1">
    <location>
        <begin position="46"/>
        <end position="55"/>
    </location>
</feature>
<organism evidence="2 3">
    <name type="scientific">Apis cerana cerana</name>
    <name type="common">Oriental honeybee</name>
    <dbReference type="NCBI Taxonomy" id="94128"/>
    <lineage>
        <taxon>Eukaryota</taxon>
        <taxon>Metazoa</taxon>
        <taxon>Ecdysozoa</taxon>
        <taxon>Arthropoda</taxon>
        <taxon>Hexapoda</taxon>
        <taxon>Insecta</taxon>
        <taxon>Pterygota</taxon>
        <taxon>Neoptera</taxon>
        <taxon>Endopterygota</taxon>
        <taxon>Hymenoptera</taxon>
        <taxon>Apocrita</taxon>
        <taxon>Aculeata</taxon>
        <taxon>Apoidea</taxon>
        <taxon>Anthophila</taxon>
        <taxon>Apidae</taxon>
        <taxon>Apis</taxon>
    </lineage>
</organism>
<proteinExistence type="predicted"/>
<dbReference type="Proteomes" id="UP000242457">
    <property type="component" value="Unassembled WGS sequence"/>
</dbReference>
<accession>A0A2A3E3Y1</accession>
<evidence type="ECO:0000313" key="3">
    <source>
        <dbReference type="Proteomes" id="UP000242457"/>
    </source>
</evidence>
<feature type="compositionally biased region" description="Polar residues" evidence="1">
    <location>
        <begin position="59"/>
        <end position="69"/>
    </location>
</feature>
<dbReference type="EMBL" id="KZ288388">
    <property type="protein sequence ID" value="PBC26398.1"/>
    <property type="molecule type" value="Genomic_DNA"/>
</dbReference>
<evidence type="ECO:0000256" key="1">
    <source>
        <dbReference type="SAM" id="MobiDB-lite"/>
    </source>
</evidence>
<feature type="region of interest" description="Disordered" evidence="1">
    <location>
        <begin position="46"/>
        <end position="69"/>
    </location>
</feature>
<evidence type="ECO:0000313" key="2">
    <source>
        <dbReference type="EMBL" id="PBC26398.1"/>
    </source>
</evidence>
<name>A0A2A3E3Y1_APICC</name>
<keyword evidence="3" id="KW-1185">Reference proteome</keyword>
<protein>
    <submittedName>
        <fullName evidence="2">Uncharacterized protein</fullName>
    </submittedName>
</protein>
<reference evidence="2 3" key="1">
    <citation type="submission" date="2014-07" db="EMBL/GenBank/DDBJ databases">
        <title>Genomic and transcriptomic analysis on Apis cerana provide comprehensive insights into honey bee biology.</title>
        <authorList>
            <person name="Diao Q."/>
            <person name="Sun L."/>
            <person name="Zheng H."/>
            <person name="Zheng H."/>
            <person name="Xu S."/>
            <person name="Wang S."/>
            <person name="Zeng Z."/>
            <person name="Hu F."/>
            <person name="Su S."/>
            <person name="Wu J."/>
        </authorList>
    </citation>
    <scope>NUCLEOTIDE SEQUENCE [LARGE SCALE GENOMIC DNA]</scope>
    <source>
        <tissue evidence="2">Pupae without intestine</tissue>
    </source>
</reference>
<dbReference type="AlphaFoldDB" id="A0A2A3E3Y1"/>
<gene>
    <name evidence="2" type="ORF">APICC_01347</name>
</gene>